<sequence length="61" mass="6496">MVGVALVRARTLKTLSIKSFLIQTAGIDAPLIETAWIDPAVGTAWRRRAGHSGIGVAVEPR</sequence>
<evidence type="ECO:0000313" key="1">
    <source>
        <dbReference type="EMBL" id="EWY37615.1"/>
    </source>
</evidence>
<proteinExistence type="predicted"/>
<reference evidence="1 2" key="1">
    <citation type="submission" date="2013-08" db="EMBL/GenBank/DDBJ databases">
        <title>The genome sequence of Skermanella stibiiresistens.</title>
        <authorList>
            <person name="Zhu W."/>
            <person name="Wang G."/>
        </authorList>
    </citation>
    <scope>NUCLEOTIDE SEQUENCE [LARGE SCALE GENOMIC DNA]</scope>
    <source>
        <strain evidence="1 2">SB22</strain>
    </source>
</reference>
<evidence type="ECO:0000313" key="2">
    <source>
        <dbReference type="Proteomes" id="UP000019486"/>
    </source>
</evidence>
<name>W9GUR5_9PROT</name>
<dbReference type="AlphaFoldDB" id="W9GUR5"/>
<gene>
    <name evidence="1" type="ORF">N825_17245</name>
</gene>
<protein>
    <submittedName>
        <fullName evidence="1">Uncharacterized protein</fullName>
    </submittedName>
</protein>
<dbReference type="EMBL" id="AVFL01000025">
    <property type="protein sequence ID" value="EWY37615.1"/>
    <property type="molecule type" value="Genomic_DNA"/>
</dbReference>
<comment type="caution">
    <text evidence="1">The sequence shown here is derived from an EMBL/GenBank/DDBJ whole genome shotgun (WGS) entry which is preliminary data.</text>
</comment>
<organism evidence="1 2">
    <name type="scientific">Skermanella stibiiresistens SB22</name>
    <dbReference type="NCBI Taxonomy" id="1385369"/>
    <lineage>
        <taxon>Bacteria</taxon>
        <taxon>Pseudomonadati</taxon>
        <taxon>Pseudomonadota</taxon>
        <taxon>Alphaproteobacteria</taxon>
        <taxon>Rhodospirillales</taxon>
        <taxon>Azospirillaceae</taxon>
        <taxon>Skermanella</taxon>
    </lineage>
</organism>
<dbReference type="STRING" id="1385369.N825_17245"/>
<dbReference type="Proteomes" id="UP000019486">
    <property type="component" value="Unassembled WGS sequence"/>
</dbReference>
<keyword evidence="2" id="KW-1185">Reference proteome</keyword>
<accession>W9GUR5</accession>